<evidence type="ECO:0000256" key="3">
    <source>
        <dbReference type="ARBA" id="ARBA00022692"/>
    </source>
</evidence>
<evidence type="ECO:0000256" key="7">
    <source>
        <dbReference type="ARBA" id="ARBA00023136"/>
    </source>
</evidence>
<feature type="region of interest" description="Disordered" evidence="8">
    <location>
        <begin position="114"/>
        <end position="150"/>
    </location>
</feature>
<evidence type="ECO:0000256" key="1">
    <source>
        <dbReference type="ARBA" id="ARBA00004167"/>
    </source>
</evidence>
<evidence type="ECO:0000256" key="4">
    <source>
        <dbReference type="ARBA" id="ARBA00022927"/>
    </source>
</evidence>
<reference evidence="10" key="1">
    <citation type="journal article" date="2019" name="Int. J. Syst. Evol. Microbiol.">
        <title>The Global Catalogue of Microorganisms (GCM) 10K type strain sequencing project: providing services to taxonomists for standard genome sequencing and annotation.</title>
        <authorList>
            <consortium name="The Broad Institute Genomics Platform"/>
            <consortium name="The Broad Institute Genome Sequencing Center for Infectious Disease"/>
            <person name="Wu L."/>
            <person name="Ma J."/>
        </authorList>
    </citation>
    <scope>NUCLEOTIDE SEQUENCE [LARGE SCALE GENOMIC DNA]</scope>
    <source>
        <strain evidence="10">2902at01</strain>
    </source>
</reference>
<gene>
    <name evidence="9" type="ORF">ACFOX0_01605</name>
</gene>
<protein>
    <submittedName>
        <fullName evidence="9">Preprotein translocase subunit TatB</fullName>
    </submittedName>
</protein>
<proteinExistence type="predicted"/>
<keyword evidence="3" id="KW-0812">Transmembrane</keyword>
<accession>A0ABV8KF35</accession>
<keyword evidence="7" id="KW-0472">Membrane</keyword>
<evidence type="ECO:0000256" key="8">
    <source>
        <dbReference type="SAM" id="MobiDB-lite"/>
    </source>
</evidence>
<evidence type="ECO:0000313" key="10">
    <source>
        <dbReference type="Proteomes" id="UP001595868"/>
    </source>
</evidence>
<evidence type="ECO:0000256" key="6">
    <source>
        <dbReference type="ARBA" id="ARBA00023010"/>
    </source>
</evidence>
<keyword evidence="10" id="KW-1185">Reference proteome</keyword>
<dbReference type="Pfam" id="PF02416">
    <property type="entry name" value="TatA_B_E"/>
    <property type="match status" value="1"/>
</dbReference>
<evidence type="ECO:0000256" key="2">
    <source>
        <dbReference type="ARBA" id="ARBA00022448"/>
    </source>
</evidence>
<evidence type="ECO:0000256" key="5">
    <source>
        <dbReference type="ARBA" id="ARBA00022989"/>
    </source>
</evidence>
<keyword evidence="4" id="KW-0653">Protein transport</keyword>
<dbReference type="RefSeq" id="WP_377541567.1">
    <property type="nucleotide sequence ID" value="NZ_JBHSBN010000001.1"/>
</dbReference>
<feature type="compositionally biased region" description="Low complexity" evidence="8">
    <location>
        <begin position="120"/>
        <end position="129"/>
    </location>
</feature>
<keyword evidence="5" id="KW-1133">Transmembrane helix</keyword>
<dbReference type="EMBL" id="JBHSBN010000001">
    <property type="protein sequence ID" value="MFC4104636.1"/>
    <property type="molecule type" value="Genomic_DNA"/>
</dbReference>
<comment type="caution">
    <text evidence="9">The sequence shown here is derived from an EMBL/GenBank/DDBJ whole genome shotgun (WGS) entry which is preliminary data.</text>
</comment>
<comment type="subcellular location">
    <subcellularLocation>
        <location evidence="1">Membrane</location>
        <topology evidence="1">Single-pass membrane protein</topology>
    </subcellularLocation>
</comment>
<evidence type="ECO:0000313" key="9">
    <source>
        <dbReference type="EMBL" id="MFC4104636.1"/>
    </source>
</evidence>
<keyword evidence="2" id="KW-0813">Transport</keyword>
<keyword evidence="6" id="KW-0811">Translocation</keyword>
<dbReference type="Proteomes" id="UP001595868">
    <property type="component" value="Unassembled WGS sequence"/>
</dbReference>
<dbReference type="InterPro" id="IPR003369">
    <property type="entry name" value="TatA/B/E"/>
</dbReference>
<sequence length="150" mass="16521">MFENLNWWEIGALLLLALLIFGDRLPTVISDGLRMIRNLRRMAQNATGDLSRELGTDIQLEDLHPKAFIRKHLLSEEDEAALRKPLQSVYDDLRSTATSVHDDLKDVAKNADIKSFGRDTGSSSTTNGSTTGGGQVAPSPRPARFDLDAT</sequence>
<name>A0ABV8KF35_9ACTN</name>
<organism evidence="9 10">
    <name type="scientific">Micromonospora zhanjiangensis</name>
    <dbReference type="NCBI Taxonomy" id="1522057"/>
    <lineage>
        <taxon>Bacteria</taxon>
        <taxon>Bacillati</taxon>
        <taxon>Actinomycetota</taxon>
        <taxon>Actinomycetes</taxon>
        <taxon>Micromonosporales</taxon>
        <taxon>Micromonosporaceae</taxon>
        <taxon>Micromonospora</taxon>
    </lineage>
</organism>
<dbReference type="Gene3D" id="1.20.5.3310">
    <property type="match status" value="1"/>
</dbReference>